<evidence type="ECO:0000259" key="1">
    <source>
        <dbReference type="Pfam" id="PF14048"/>
    </source>
</evidence>
<dbReference type="STRING" id="10228.B3RR39"/>
<evidence type="ECO:0000313" key="3">
    <source>
        <dbReference type="Proteomes" id="UP000009022"/>
    </source>
</evidence>
<proteinExistence type="predicted"/>
<organism evidence="2 3">
    <name type="scientific">Trichoplax adhaerens</name>
    <name type="common">Trichoplax reptans</name>
    <dbReference type="NCBI Taxonomy" id="10228"/>
    <lineage>
        <taxon>Eukaryota</taxon>
        <taxon>Metazoa</taxon>
        <taxon>Placozoa</taxon>
        <taxon>Uniplacotomia</taxon>
        <taxon>Trichoplacea</taxon>
        <taxon>Trichoplacidae</taxon>
        <taxon>Trichoplax</taxon>
    </lineage>
</organism>
<dbReference type="Proteomes" id="UP000009022">
    <property type="component" value="Unassembled WGS sequence"/>
</dbReference>
<dbReference type="Pfam" id="PF14048">
    <property type="entry name" value="MBD_C"/>
    <property type="match status" value="1"/>
</dbReference>
<dbReference type="InParanoid" id="B3RR39"/>
<dbReference type="PhylomeDB" id="B3RR39"/>
<gene>
    <name evidence="2" type="ORF">TRIADDRAFT_22373</name>
</gene>
<dbReference type="GeneID" id="6751489"/>
<dbReference type="KEGG" id="tad:TRIADDRAFT_22373"/>
<dbReference type="FunCoup" id="B3RR39">
    <property type="interactions" value="733"/>
</dbReference>
<keyword evidence="3" id="KW-1185">Reference proteome</keyword>
<evidence type="ECO:0000313" key="2">
    <source>
        <dbReference type="EMBL" id="EDV26278.1"/>
    </source>
</evidence>
<dbReference type="eggNOG" id="KOG4161">
    <property type="taxonomic scope" value="Eukaryota"/>
</dbReference>
<sequence length="130" mass="14605">MPTSNHDKYAAIPPEKPSQVFWEKRLQGIKSADANSLFNLSQAMKKYGPNYDDLAIIQGMTALLYHNKAPVIGQINHLQLLQADPHVWRDSNQPLCPKIVISEGDIKGQEDRVARTRKKLAEILAQCKEG</sequence>
<name>B3RR39_TRIAD</name>
<accession>B3RR39</accession>
<dbReference type="RefSeq" id="XP_002110274.1">
    <property type="nucleotide sequence ID" value="XM_002110238.1"/>
</dbReference>
<dbReference type="AlphaFoldDB" id="B3RR39"/>
<feature type="domain" description="Methyl-CpG binding protein 2/3 C-terminal" evidence="1">
    <location>
        <begin position="35"/>
        <end position="124"/>
    </location>
</feature>
<dbReference type="OrthoDB" id="10072024at2759"/>
<dbReference type="CTD" id="6751489"/>
<protein>
    <recommendedName>
        <fullName evidence="1">Methyl-CpG binding protein 2/3 C-terminal domain-containing protein</fullName>
    </recommendedName>
</protein>
<reference evidence="2 3" key="1">
    <citation type="journal article" date="2008" name="Nature">
        <title>The Trichoplax genome and the nature of placozoans.</title>
        <authorList>
            <person name="Srivastava M."/>
            <person name="Begovic E."/>
            <person name="Chapman J."/>
            <person name="Putnam N.H."/>
            <person name="Hellsten U."/>
            <person name="Kawashima T."/>
            <person name="Kuo A."/>
            <person name="Mitros T."/>
            <person name="Salamov A."/>
            <person name="Carpenter M.L."/>
            <person name="Signorovitch A.Y."/>
            <person name="Moreno M.A."/>
            <person name="Kamm K."/>
            <person name="Grimwood J."/>
            <person name="Schmutz J."/>
            <person name="Shapiro H."/>
            <person name="Grigoriev I.V."/>
            <person name="Buss L.W."/>
            <person name="Schierwater B."/>
            <person name="Dellaporta S.L."/>
            <person name="Rokhsar D.S."/>
        </authorList>
    </citation>
    <scope>NUCLEOTIDE SEQUENCE [LARGE SCALE GENOMIC DNA]</scope>
    <source>
        <strain evidence="2 3">Grell-BS-1999</strain>
    </source>
</reference>
<dbReference type="InterPro" id="IPR025884">
    <property type="entry name" value="MeCpG-bd_2/3_C_dom"/>
</dbReference>
<dbReference type="EMBL" id="DS985243">
    <property type="protein sequence ID" value="EDV26278.1"/>
    <property type="molecule type" value="Genomic_DNA"/>
</dbReference>
<dbReference type="HOGENOM" id="CLU_2114577_0_0_1"/>